<keyword evidence="1" id="KW-0812">Transmembrane</keyword>
<dbReference type="Gene3D" id="3.10.450.540">
    <property type="match status" value="1"/>
</dbReference>
<protein>
    <recommendedName>
        <fullName evidence="2">Conjugal transfer protein-like C-terminal domain-containing protein</fullName>
    </recommendedName>
</protein>
<dbReference type="HOGENOM" id="CLU_079850_0_0_9"/>
<keyword evidence="1" id="KW-0472">Membrane</keyword>
<sequence>MYISFDLEATQAEKIALPVHQRFSLVQGLLLLEQANQEVLATKQGGTIAYFLYTGKEQELPILEAELLLPVKQKDMLDVLLEPVTNDPTLDPIEVKNFLQLVNQSLPKKQRAKSNKKSTEKKATIDTKPVKKKVFLSVSLITLIGLILLMSGFLLGKTNSTPYQEKELEVKKELNTLTEQVNEQNKVETFTRFFLTNYYSGKTDAKTRQAVLKKFVKKETLSDFLSEKSRARSMFPWEVKKKDKQWTIAFIVVLINEKDEQSTKKITFTAEETKEQLVVMERPTEEDFELTN</sequence>
<organism evidence="3 4">
    <name type="scientific">Enterococcus faecalis TX4248</name>
    <dbReference type="NCBI Taxonomy" id="749495"/>
    <lineage>
        <taxon>Bacteria</taxon>
        <taxon>Bacillati</taxon>
        <taxon>Bacillota</taxon>
        <taxon>Bacilli</taxon>
        <taxon>Lactobacillales</taxon>
        <taxon>Enterococcaceae</taxon>
        <taxon>Enterococcus</taxon>
    </lineage>
</organism>
<evidence type="ECO:0000313" key="4">
    <source>
        <dbReference type="Proteomes" id="UP000004846"/>
    </source>
</evidence>
<feature type="transmembrane region" description="Helical" evidence="1">
    <location>
        <begin position="134"/>
        <end position="156"/>
    </location>
</feature>
<evidence type="ECO:0000256" key="1">
    <source>
        <dbReference type="SAM" id="Phobius"/>
    </source>
</evidence>
<comment type="caution">
    <text evidence="3">The sequence shown here is derived from an EMBL/GenBank/DDBJ whole genome shotgun (WGS) entry which is preliminary data.</text>
</comment>
<gene>
    <name evidence="3" type="ORF">HMPREF9498_00606</name>
</gene>
<accession>A0A125W8W2</accession>
<dbReference type="EMBL" id="AEBR01000017">
    <property type="protein sequence ID" value="EFM83724.1"/>
    <property type="molecule type" value="Genomic_DNA"/>
</dbReference>
<name>A0A125W8W2_ENTFL</name>
<reference evidence="3 4" key="1">
    <citation type="submission" date="2010-07" db="EMBL/GenBank/DDBJ databases">
        <authorList>
            <person name="Sid Ahmed O."/>
        </authorList>
    </citation>
    <scope>NUCLEOTIDE SEQUENCE [LARGE SCALE GENOMIC DNA]</scope>
    <source>
        <strain evidence="3 4">TX4248</strain>
    </source>
</reference>
<evidence type="ECO:0000259" key="2">
    <source>
        <dbReference type="Pfam" id="PF21497"/>
    </source>
</evidence>
<dbReference type="AlphaFoldDB" id="A0A125W8W2"/>
<dbReference type="InterPro" id="IPR049464">
    <property type="entry name" value="TcpM-like_C"/>
</dbReference>
<feature type="domain" description="Conjugal transfer protein-like C-terminal" evidence="2">
    <location>
        <begin position="184"/>
        <end position="289"/>
    </location>
</feature>
<proteinExistence type="predicted"/>
<keyword evidence="1" id="KW-1133">Transmembrane helix</keyword>
<evidence type="ECO:0000313" key="3">
    <source>
        <dbReference type="EMBL" id="EFM83724.1"/>
    </source>
</evidence>
<dbReference type="CDD" id="cd16427">
    <property type="entry name" value="TraM-like"/>
    <property type="match status" value="1"/>
</dbReference>
<dbReference type="RefSeq" id="WP_002365963.1">
    <property type="nucleotide sequence ID" value="NZ_GL454423.1"/>
</dbReference>
<dbReference type="Proteomes" id="UP000004846">
    <property type="component" value="Unassembled WGS sequence"/>
</dbReference>
<dbReference type="Pfam" id="PF21497">
    <property type="entry name" value="TcpC-like_C"/>
    <property type="match status" value="1"/>
</dbReference>